<evidence type="ECO:0000256" key="3">
    <source>
        <dbReference type="SAM" id="Coils"/>
    </source>
</evidence>
<evidence type="ECO:0000256" key="4">
    <source>
        <dbReference type="SAM" id="MobiDB-lite"/>
    </source>
</evidence>
<evidence type="ECO:0000256" key="2">
    <source>
        <dbReference type="ARBA" id="ARBA00022490"/>
    </source>
</evidence>
<feature type="compositionally biased region" description="Polar residues" evidence="4">
    <location>
        <begin position="547"/>
        <end position="564"/>
    </location>
</feature>
<comment type="caution">
    <text evidence="6">The sequence shown here is derived from an EMBL/GenBank/DDBJ whole genome shotgun (WGS) entry which is preliminary data.</text>
</comment>
<dbReference type="GO" id="GO:0005737">
    <property type="term" value="C:cytoplasm"/>
    <property type="evidence" value="ECO:0007669"/>
    <property type="project" value="UniProtKB-SubCell"/>
</dbReference>
<feature type="coiled-coil region" evidence="3">
    <location>
        <begin position="679"/>
        <end position="736"/>
    </location>
</feature>
<feature type="region of interest" description="Disordered" evidence="4">
    <location>
        <begin position="31"/>
        <end position="50"/>
    </location>
</feature>
<reference evidence="6 7" key="1">
    <citation type="submission" date="2016-06" db="EMBL/GenBank/DDBJ databases">
        <title>Evolution of pathogenesis and genome organization in the Tremellales.</title>
        <authorList>
            <person name="Cuomo C."/>
            <person name="Litvintseva A."/>
            <person name="Heitman J."/>
            <person name="Chen Y."/>
            <person name="Sun S."/>
            <person name="Springer D."/>
            <person name="Dromer F."/>
            <person name="Young S."/>
            <person name="Zeng Q."/>
            <person name="Chapman S."/>
            <person name="Gujja S."/>
            <person name="Saif S."/>
            <person name="Birren B."/>
        </authorList>
    </citation>
    <scope>NUCLEOTIDE SEQUENCE [LARGE SCALE GENOMIC DNA]</scope>
    <source>
        <strain evidence="6 7">CBS 6273</strain>
    </source>
</reference>
<sequence length="790" mass="86687">MDPIPPSFYDLERRRLENTIDLDLASLSLSSLHSTTSSSSQPYYQTAPQEYQDHTFLSSSSSDLSLEYPRAESIRPSAHHVSGVGYGYGQGPSGTPRAPQSMTSRMGSLDAQSVFAGSSPVSTAGHHASAMTLGAGVFGGHAGRHGKENEPEGHYDSERSMGKLVGELGRVMGAKNMPSRPDSPFSPRSPSPLPSATSQPLNLSYTLSRNDQLLSPPSSREKTMDSRPVDLDSKSHFTSFARQISGDLRAARQAEQVPAPKSKPKRQPLGASNIDNISRTPGPRKTTGKEKPDRVRALQTEGRRSASAPVMRKEVSADITGLSGLLATPAAGHKYGGISRDGDVGGEPAVNIPHTLATLHARLRALETENSVSRRRVKELEEELEAAKKAVDAAKRSGDKNVKEAVYEKSALEELVRSLRDNLARLTVEVEHNKALVADLRQTASNDRPGPSSQSSSVQSELAALRMEIERLTREVERLGGIVTSGLETQKRARGERTVRIEEAEMEKLVRQVVEAEHEEIRRAQADVERRQAELVAQQKAKPPRPNTASTFQQPRDISQISQNPTPPPSDDGYDSPTASRPGSRQTLVAPTPEHRPQERKSKSKRNKSKLAYEDRSGGPGSPFPSINDEELEKEFFSPSSKPTKSRTKAYDVSGLGEILLNGGHDDELPPQTVLARVIAELEDDFKHYKSIYSELADQYKVLDPASVSAKRHVLADHLREVIDTLEQKADQISELYSLLVFSDKTLSAGERRERNKQGVKSVGDVLRMVKRSLGEEVWARLQRDFKRDS</sequence>
<dbReference type="Pfam" id="PF06657">
    <property type="entry name" value="Cep57_MT_bd"/>
    <property type="match status" value="1"/>
</dbReference>
<dbReference type="GO" id="GO:0008017">
    <property type="term" value="F:microtubule binding"/>
    <property type="evidence" value="ECO:0007669"/>
    <property type="project" value="InterPro"/>
</dbReference>
<evidence type="ECO:0000256" key="1">
    <source>
        <dbReference type="ARBA" id="ARBA00004496"/>
    </source>
</evidence>
<dbReference type="Proteomes" id="UP000095149">
    <property type="component" value="Unassembled WGS sequence"/>
</dbReference>
<evidence type="ECO:0000313" key="6">
    <source>
        <dbReference type="EMBL" id="ODO11754.1"/>
    </source>
</evidence>
<feature type="region of interest" description="Disordered" evidence="4">
    <location>
        <begin position="173"/>
        <end position="235"/>
    </location>
</feature>
<name>A0A1E3KF81_9TREE</name>
<dbReference type="InterPro" id="IPR024957">
    <property type="entry name" value="Cep57_MT-bd_dom"/>
</dbReference>
<accession>A0A1E3KF81</accession>
<feature type="domain" description="Cep57 centrosome microtubule-binding" evidence="5">
    <location>
        <begin position="669"/>
        <end position="738"/>
    </location>
</feature>
<dbReference type="OrthoDB" id="76453at2759"/>
<feature type="region of interest" description="Disordered" evidence="4">
    <location>
        <begin position="139"/>
        <end position="159"/>
    </location>
</feature>
<gene>
    <name evidence="6" type="ORF">I350_00538</name>
</gene>
<organism evidence="6 7">
    <name type="scientific">Cryptococcus amylolentus CBS 6273</name>
    <dbReference type="NCBI Taxonomy" id="1296118"/>
    <lineage>
        <taxon>Eukaryota</taxon>
        <taxon>Fungi</taxon>
        <taxon>Dikarya</taxon>
        <taxon>Basidiomycota</taxon>
        <taxon>Agaricomycotina</taxon>
        <taxon>Tremellomycetes</taxon>
        <taxon>Tremellales</taxon>
        <taxon>Cryptococcaceae</taxon>
        <taxon>Cryptococcus</taxon>
    </lineage>
</organism>
<evidence type="ECO:0000313" key="7">
    <source>
        <dbReference type="Proteomes" id="UP000095149"/>
    </source>
</evidence>
<feature type="compositionally biased region" description="Basic and acidic residues" evidence="4">
    <location>
        <begin position="145"/>
        <end position="159"/>
    </location>
</feature>
<feature type="compositionally biased region" description="Low complexity" evidence="4">
    <location>
        <begin position="31"/>
        <end position="40"/>
    </location>
</feature>
<dbReference type="AlphaFoldDB" id="A0A1E3KF81"/>
<feature type="compositionally biased region" description="Polar residues" evidence="4">
    <location>
        <begin position="199"/>
        <end position="218"/>
    </location>
</feature>
<feature type="region of interest" description="Disordered" evidence="4">
    <location>
        <begin position="250"/>
        <end position="312"/>
    </location>
</feature>
<proteinExistence type="predicted"/>
<dbReference type="EMBL" id="MEKH01000001">
    <property type="protein sequence ID" value="ODO11754.1"/>
    <property type="molecule type" value="Genomic_DNA"/>
</dbReference>
<comment type="subcellular location">
    <subcellularLocation>
        <location evidence="1">Cytoplasm</location>
    </subcellularLocation>
</comment>
<feature type="compositionally biased region" description="Basic and acidic residues" evidence="4">
    <location>
        <begin position="287"/>
        <end position="304"/>
    </location>
</feature>
<feature type="coiled-coil region" evidence="3">
    <location>
        <begin position="363"/>
        <end position="429"/>
    </location>
</feature>
<keyword evidence="2" id="KW-0963">Cytoplasm</keyword>
<feature type="region of interest" description="Disordered" evidence="4">
    <location>
        <begin position="532"/>
        <end position="629"/>
    </location>
</feature>
<evidence type="ECO:0000259" key="5">
    <source>
        <dbReference type="Pfam" id="PF06657"/>
    </source>
</evidence>
<feature type="compositionally biased region" description="Basic and acidic residues" evidence="4">
    <location>
        <begin position="219"/>
        <end position="235"/>
    </location>
</feature>
<protein>
    <recommendedName>
        <fullName evidence="5">Cep57 centrosome microtubule-binding domain-containing protein</fullName>
    </recommendedName>
</protein>
<feature type="compositionally biased region" description="Polar residues" evidence="4">
    <location>
        <begin position="577"/>
        <end position="589"/>
    </location>
</feature>
<keyword evidence="3" id="KW-0175">Coiled coil</keyword>